<dbReference type="InterPro" id="IPR004087">
    <property type="entry name" value="KH_dom"/>
</dbReference>
<dbReference type="PANTHER" id="PTHR13360:SF1">
    <property type="entry name" value="ACTIVATING SIGNAL COINTEGRATOR 1 COMPLEX SUBUNIT 1"/>
    <property type="match status" value="1"/>
</dbReference>
<dbReference type="Pfam" id="PF00013">
    <property type="entry name" value="KH_1"/>
    <property type="match status" value="1"/>
</dbReference>
<feature type="region of interest" description="Disordered" evidence="2">
    <location>
        <begin position="679"/>
        <end position="708"/>
    </location>
</feature>
<dbReference type="PROSITE" id="PS50084">
    <property type="entry name" value="KH_TYPE_1"/>
    <property type="match status" value="1"/>
</dbReference>
<sequence>MEQCTDHNAQLPRLEGIEEEGSPADKWAPTSVRAPETPTETMEFLARSWSLSAAEISKALKVLSCGKAASDSPAAVTTTEQRPTPPLESDHRHQRADAAMAAPAAQAGEAGGVMSPPVSPRANLDVKVRNTTVGVRKLLRAAAGRGKTVGAWIKEQREKKRAEARSRNAQAYAATSVAGVAAAVAALVAGAVFSAPPPEQRPKNGGASNATKTAAAVASAAALVASHCVEMAQTIGASHDQILAAIHSAVNAQTSGDVMALTAGAATALRGAAMLRARLHKEIQATALPGDGREPERDISPLVFVSRGGELLKRTRQGILHWKLVTVYINSSFQVVLKMQSAHMAGTFLKTKKCVVLDVFSEIPAWAGRELEDGSHKRGYFGIRTVERVIEFECRNKYDQHKWVQGITEMLVRRDSMNNALASRLTRPLIPCAAGPPLRYFHQESVGQNKLASFVMEGAQGGSSNLAKHKKRKSPVQRWRPISTEAVPQKDAVNETSNSGSRQVVEDRITSIGNLVLDGATNVVIEVTTNDASLSKNNLSLESSSTKVVIEDNLEVSGFNKDLDGSNFSETYSSSIEVDVPLMRFVKGKGGSMQKKIEEDTGVKIIFPSSKDETSVVLEGTSSESIRKASQMIANVLEEAVQSRMLDYSHFISLPLAIHPDLVDKLNYFQSSILGASTCNEESDKDESRSEGSIDEMDHDHKQADGSSVSINLQVQEKSVEVNIDSKGSGSDFGIDKSIFIKPKTFHLTVVMLKLWNKDRIAKASDVLQSISSQVSEALENRPISIQLRGLTCMKGSPAKARVVYAPVLEVGGEGRLARACKVIIDAFVKSGLVLERDARQELKLHATIMNVRHRKSKKRNRWNDSFDARDIFRKYGKEEWGEYHIPEVHLSQRSVRNRRLVMEDEDNIGHSINEEIRIMVGVGDDEEDLLVGQEELFGRSAPAQTWKIFVSVYFVYFCLC</sequence>
<dbReference type="PANTHER" id="PTHR13360">
    <property type="entry name" value="ACTIVATING SIGNAL COINTEGRATOR 1 COMPLEX SUBUNIT 1"/>
    <property type="match status" value="1"/>
</dbReference>
<evidence type="ECO:0000256" key="3">
    <source>
        <dbReference type="SAM" id="Phobius"/>
    </source>
</evidence>
<dbReference type="InterPro" id="IPR008546">
    <property type="entry name" value="VAN3-bd-like_auxin_canal"/>
</dbReference>
<keyword evidence="6" id="KW-1185">Reference proteome</keyword>
<dbReference type="InterPro" id="IPR009210">
    <property type="entry name" value="ASCC1"/>
</dbReference>
<dbReference type="GO" id="GO:0003723">
    <property type="term" value="F:RNA binding"/>
    <property type="evidence" value="ECO:0007669"/>
    <property type="project" value="UniProtKB-UniRule"/>
</dbReference>
<dbReference type="Pfam" id="PF10469">
    <property type="entry name" value="AKAP7_NLS"/>
    <property type="match status" value="1"/>
</dbReference>
<keyword evidence="3" id="KW-0812">Transmembrane</keyword>
<evidence type="ECO:0000256" key="2">
    <source>
        <dbReference type="SAM" id="MobiDB-lite"/>
    </source>
</evidence>
<dbReference type="Proteomes" id="UP000275267">
    <property type="component" value="Unassembled WGS sequence"/>
</dbReference>
<organism evidence="5 6">
    <name type="scientific">Panicum miliaceum</name>
    <name type="common">Proso millet</name>
    <name type="synonym">Broomcorn millet</name>
    <dbReference type="NCBI Taxonomy" id="4540"/>
    <lineage>
        <taxon>Eukaryota</taxon>
        <taxon>Viridiplantae</taxon>
        <taxon>Streptophyta</taxon>
        <taxon>Embryophyta</taxon>
        <taxon>Tracheophyta</taxon>
        <taxon>Spermatophyta</taxon>
        <taxon>Magnoliopsida</taxon>
        <taxon>Liliopsida</taxon>
        <taxon>Poales</taxon>
        <taxon>Poaceae</taxon>
        <taxon>PACMAD clade</taxon>
        <taxon>Panicoideae</taxon>
        <taxon>Panicodae</taxon>
        <taxon>Paniceae</taxon>
        <taxon>Panicinae</taxon>
        <taxon>Panicum</taxon>
        <taxon>Panicum sect. Panicum</taxon>
    </lineage>
</organism>
<dbReference type="InterPro" id="IPR004088">
    <property type="entry name" value="KH_dom_type_1"/>
</dbReference>
<keyword evidence="3" id="KW-1133">Transmembrane helix</keyword>
<dbReference type="CDD" id="cd00105">
    <property type="entry name" value="KH-I"/>
    <property type="match status" value="1"/>
</dbReference>
<dbReference type="Pfam" id="PF08458">
    <property type="entry name" value="PH_2"/>
    <property type="match status" value="1"/>
</dbReference>
<dbReference type="GO" id="GO:0005634">
    <property type="term" value="C:nucleus"/>
    <property type="evidence" value="ECO:0007669"/>
    <property type="project" value="TreeGrafter"/>
</dbReference>
<evidence type="ECO:0000313" key="5">
    <source>
        <dbReference type="EMBL" id="RLM93226.1"/>
    </source>
</evidence>
<feature type="region of interest" description="Disordered" evidence="2">
    <location>
        <begin position="68"/>
        <end position="121"/>
    </location>
</feature>
<dbReference type="EMBL" id="PQIB02000010">
    <property type="protein sequence ID" value="RLM93226.1"/>
    <property type="molecule type" value="Genomic_DNA"/>
</dbReference>
<dbReference type="InterPro" id="IPR019510">
    <property type="entry name" value="AKAP7-like_phosphoesterase"/>
</dbReference>
<dbReference type="InterPro" id="IPR013666">
    <property type="entry name" value="PH_pln"/>
</dbReference>
<name>A0A3L6R2H4_PANMI</name>
<dbReference type="AlphaFoldDB" id="A0A3L6R2H4"/>
<dbReference type="SMART" id="SM00322">
    <property type="entry name" value="KH"/>
    <property type="match status" value="1"/>
</dbReference>
<dbReference type="STRING" id="4540.A0A3L6R2H4"/>
<evidence type="ECO:0000313" key="6">
    <source>
        <dbReference type="Proteomes" id="UP000275267"/>
    </source>
</evidence>
<feature type="compositionally biased region" description="Low complexity" evidence="2">
    <location>
        <begin position="97"/>
        <end position="108"/>
    </location>
</feature>
<keyword evidence="1" id="KW-0694">RNA-binding</keyword>
<dbReference type="GO" id="GO:0006307">
    <property type="term" value="P:DNA alkylation repair"/>
    <property type="evidence" value="ECO:0007669"/>
    <property type="project" value="InterPro"/>
</dbReference>
<keyword evidence="3" id="KW-0472">Membrane</keyword>
<gene>
    <name evidence="5" type="ORF">C2845_PM08G00530</name>
</gene>
<dbReference type="Gene3D" id="3.90.1140.10">
    <property type="entry name" value="Cyclic phosphodiesterase"/>
    <property type="match status" value="1"/>
</dbReference>
<feature type="transmembrane region" description="Helical" evidence="3">
    <location>
        <begin position="169"/>
        <end position="193"/>
    </location>
</feature>
<feature type="region of interest" description="Disordered" evidence="2">
    <location>
        <begin position="1"/>
        <end position="38"/>
    </location>
</feature>
<feature type="domain" description="K Homology" evidence="4">
    <location>
        <begin position="570"/>
        <end position="638"/>
    </location>
</feature>
<dbReference type="GO" id="GO:0006355">
    <property type="term" value="P:regulation of DNA-templated transcription"/>
    <property type="evidence" value="ECO:0007669"/>
    <property type="project" value="TreeGrafter"/>
</dbReference>
<evidence type="ECO:0000259" key="4">
    <source>
        <dbReference type="SMART" id="SM00322"/>
    </source>
</evidence>
<feature type="region of interest" description="Disordered" evidence="2">
    <location>
        <begin position="462"/>
        <end position="502"/>
    </location>
</feature>
<dbReference type="Gene3D" id="3.30.1370.10">
    <property type="entry name" value="K Homology domain, type 1"/>
    <property type="match status" value="1"/>
</dbReference>
<feature type="compositionally biased region" description="Basic and acidic residues" evidence="2">
    <location>
        <begin position="686"/>
        <end position="704"/>
    </location>
</feature>
<dbReference type="Pfam" id="PF05703">
    <property type="entry name" value="Auxin_canalis"/>
    <property type="match status" value="1"/>
</dbReference>
<comment type="caution">
    <text evidence="5">The sequence shown here is derived from an EMBL/GenBank/DDBJ whole genome shotgun (WGS) entry which is preliminary data.</text>
</comment>
<dbReference type="SUPFAM" id="SSF54791">
    <property type="entry name" value="Eukaryotic type KH-domain (KH-domain type I)"/>
    <property type="match status" value="1"/>
</dbReference>
<accession>A0A3L6R2H4</accession>
<evidence type="ECO:0000256" key="1">
    <source>
        <dbReference type="PROSITE-ProRule" id="PRU00117"/>
    </source>
</evidence>
<protein>
    <submittedName>
        <fullName evidence="5">Activating signal cointegrator 1 complex subunit 1 isoform X2</fullName>
    </submittedName>
</protein>
<dbReference type="InterPro" id="IPR036612">
    <property type="entry name" value="KH_dom_type_1_sf"/>
</dbReference>
<proteinExistence type="predicted"/>
<reference evidence="6" key="1">
    <citation type="journal article" date="2019" name="Nat. Commun.">
        <title>The genome of broomcorn millet.</title>
        <authorList>
            <person name="Zou C."/>
            <person name="Miki D."/>
            <person name="Li D."/>
            <person name="Tang Q."/>
            <person name="Xiao L."/>
            <person name="Rajput S."/>
            <person name="Deng P."/>
            <person name="Jia W."/>
            <person name="Huang R."/>
            <person name="Zhang M."/>
            <person name="Sun Y."/>
            <person name="Hu J."/>
            <person name="Fu X."/>
            <person name="Schnable P.S."/>
            <person name="Li F."/>
            <person name="Zhang H."/>
            <person name="Feng B."/>
            <person name="Zhu X."/>
            <person name="Liu R."/>
            <person name="Schnable J.C."/>
            <person name="Zhu J.-K."/>
            <person name="Zhang H."/>
        </authorList>
    </citation>
    <scope>NUCLEOTIDE SEQUENCE [LARGE SCALE GENOMIC DNA]</scope>
</reference>
<dbReference type="OrthoDB" id="277832at2759"/>